<accession>A0A3Q9BS63</accession>
<evidence type="ECO:0000256" key="2">
    <source>
        <dbReference type="HAMAP-Rule" id="MF_00208"/>
    </source>
</evidence>
<dbReference type="EC" id="6.3.2.13" evidence="2"/>
<feature type="domain" description="Mur ligase C-terminal" evidence="4">
    <location>
        <begin position="355"/>
        <end position="481"/>
    </location>
</feature>
<dbReference type="UniPathway" id="UPA00219"/>
<dbReference type="SUPFAM" id="SSF53244">
    <property type="entry name" value="MurD-like peptide ligases, peptide-binding domain"/>
    <property type="match status" value="1"/>
</dbReference>
<feature type="binding site" evidence="2">
    <location>
        <begin position="430"/>
        <end position="433"/>
    </location>
    <ligand>
        <name>meso-2,6-diaminopimelate</name>
        <dbReference type="ChEBI" id="CHEBI:57791"/>
    </ligand>
</feature>
<comment type="cofactor">
    <cofactor evidence="2">
        <name>Mg(2+)</name>
        <dbReference type="ChEBI" id="CHEBI:18420"/>
    </cofactor>
</comment>
<keyword evidence="2" id="KW-0963">Cytoplasm</keyword>
<dbReference type="RefSeq" id="WP_126128172.1">
    <property type="nucleotide sequence ID" value="NZ_CP034464.1"/>
</dbReference>
<dbReference type="GO" id="GO:0008765">
    <property type="term" value="F:UDP-N-acetylmuramoylalanyl-D-glutamate-2,6-diaminopimelate ligase activity"/>
    <property type="evidence" value="ECO:0007669"/>
    <property type="project" value="UniProtKB-UniRule"/>
</dbReference>
<comment type="pathway">
    <text evidence="2 3">Cell wall biogenesis; peptidoglycan biosynthesis.</text>
</comment>
<evidence type="ECO:0000256" key="3">
    <source>
        <dbReference type="RuleBase" id="RU004135"/>
    </source>
</evidence>
<evidence type="ECO:0000313" key="7">
    <source>
        <dbReference type="Proteomes" id="UP000275663"/>
    </source>
</evidence>
<evidence type="ECO:0000256" key="1">
    <source>
        <dbReference type="ARBA" id="ARBA00005898"/>
    </source>
</evidence>
<keyword evidence="2 3" id="KW-0573">Peptidoglycan synthesis</keyword>
<keyword evidence="2" id="KW-0547">Nucleotide-binding</keyword>
<dbReference type="SUPFAM" id="SSF53623">
    <property type="entry name" value="MurD-like peptide ligases, catalytic domain"/>
    <property type="match status" value="1"/>
</dbReference>
<comment type="similarity">
    <text evidence="1 2">Belongs to the MurCDEF family. MurE subfamily.</text>
</comment>
<feature type="binding site" evidence="2">
    <location>
        <position position="407"/>
    </location>
    <ligand>
        <name>meso-2,6-diaminopimelate</name>
        <dbReference type="ChEBI" id="CHEBI:57791"/>
    </ligand>
</feature>
<dbReference type="EMBL" id="CP034464">
    <property type="protein sequence ID" value="AZP12793.1"/>
    <property type="molecule type" value="Genomic_DNA"/>
</dbReference>
<comment type="caution">
    <text evidence="2">Lacks conserved residue(s) required for the propagation of feature annotation.</text>
</comment>
<dbReference type="AlphaFoldDB" id="A0A3Q9BS63"/>
<comment type="function">
    <text evidence="2">Catalyzes the addition of meso-diaminopimelic acid to the nucleotide precursor UDP-N-acetylmuramoyl-L-alanyl-D-glutamate (UMAG) in the biosynthesis of bacterial cell-wall peptidoglycan.</text>
</comment>
<feature type="binding site" evidence="2">
    <location>
        <position position="198"/>
    </location>
    <ligand>
        <name>UDP-N-acetyl-alpha-D-muramoyl-L-alanyl-D-glutamate</name>
        <dbReference type="ChEBI" id="CHEBI:83900"/>
    </ligand>
</feature>
<dbReference type="InterPro" id="IPR005761">
    <property type="entry name" value="UDP-N-AcMur-Glu-dNH2Pim_ligase"/>
</dbReference>
<feature type="binding site" evidence="2">
    <location>
        <position position="479"/>
    </location>
    <ligand>
        <name>meso-2,6-diaminopimelate</name>
        <dbReference type="ChEBI" id="CHEBI:57791"/>
    </ligand>
</feature>
<dbReference type="SUPFAM" id="SSF63418">
    <property type="entry name" value="MurE/MurF N-terminal domain"/>
    <property type="match status" value="1"/>
</dbReference>
<feature type="binding site" evidence="2">
    <location>
        <begin position="116"/>
        <end position="122"/>
    </location>
    <ligand>
        <name>ATP</name>
        <dbReference type="ChEBI" id="CHEBI:30616"/>
    </ligand>
</feature>
<feature type="binding site" evidence="2">
    <location>
        <begin position="163"/>
        <end position="164"/>
    </location>
    <ligand>
        <name>UDP-N-acetyl-alpha-D-muramoyl-L-alanyl-D-glutamate</name>
        <dbReference type="ChEBI" id="CHEBI:83900"/>
    </ligand>
</feature>
<dbReference type="InterPro" id="IPR036615">
    <property type="entry name" value="Mur_ligase_C_dom_sf"/>
</dbReference>
<feature type="binding site" evidence="2">
    <location>
        <position position="190"/>
    </location>
    <ligand>
        <name>UDP-N-acetyl-alpha-D-muramoyl-L-alanyl-D-glutamate</name>
        <dbReference type="ChEBI" id="CHEBI:83900"/>
    </ligand>
</feature>
<dbReference type="Proteomes" id="UP000275663">
    <property type="component" value="Chromosome"/>
</dbReference>
<dbReference type="GO" id="GO:0051301">
    <property type="term" value="P:cell division"/>
    <property type="evidence" value="ECO:0007669"/>
    <property type="project" value="UniProtKB-KW"/>
</dbReference>
<dbReference type="GO" id="GO:0071555">
    <property type="term" value="P:cell wall organization"/>
    <property type="evidence" value="ECO:0007669"/>
    <property type="project" value="UniProtKB-KW"/>
</dbReference>
<name>A0A3Q9BS63_9BURK</name>
<feature type="binding site" evidence="2">
    <location>
        <position position="483"/>
    </location>
    <ligand>
        <name>meso-2,6-diaminopimelate</name>
        <dbReference type="ChEBI" id="CHEBI:57791"/>
    </ligand>
</feature>
<comment type="subcellular location">
    <subcellularLocation>
        <location evidence="2 3">Cytoplasm</location>
    </subcellularLocation>
</comment>
<sequence>MSDVNHIQITMQELINWLKSCAPNAQLSSDSRAIAEGDVFFAFPIAGSAGDGRRHIQSAINNGAAAIVYDPVGYDWDVDASVPHHAFSELQSHVGDIANTWYGQPDKELLTVAVTGTNGKTSCSQWIAKALSQTYAPCAVIGTLGVGTYRDGSVENLIETGFTTPDAIQLQRSLADLRKTGTGALAIEASSIGLHQGRMSGMHVDVALFTNLTRDHLDYHGDMDAYAAAKQILFDWPQLKTAIVNLDDAYGRQLLAQMKRKAATSVSVPPLLLAYSLEQKEYPDTSIIFASNVRTLHTGTSFHVDSPYGSGSVKTHMIGRFNVSNVLGVLSVLLASGVAWNKAVSAIEKLASVPGRMQQLGTPGHVMVVIDYAHTPDALEKTLITLQQVAQERQGALWCVFGCGGDRDPGKRPQMGKFSELAQHVVVTSDNPRTEDPALIIQDILKGMNGAPLVIEDRANAILYAIRHAANNDVVLLAGKGHETYQDINGKKWPFSDEAHASLALATVATSSKRGA</sequence>
<evidence type="ECO:0000259" key="5">
    <source>
        <dbReference type="Pfam" id="PF08245"/>
    </source>
</evidence>
<feature type="domain" description="Mur ligase central" evidence="5">
    <location>
        <begin position="114"/>
        <end position="332"/>
    </location>
</feature>
<dbReference type="Gene3D" id="3.90.190.20">
    <property type="entry name" value="Mur ligase, C-terminal domain"/>
    <property type="match status" value="1"/>
</dbReference>
<keyword evidence="2 3" id="KW-0132">Cell division</keyword>
<dbReference type="GO" id="GO:0000287">
    <property type="term" value="F:magnesium ion binding"/>
    <property type="evidence" value="ECO:0007669"/>
    <property type="project" value="UniProtKB-UniRule"/>
</dbReference>
<feature type="binding site" evidence="2">
    <location>
        <position position="196"/>
    </location>
    <ligand>
        <name>UDP-N-acetyl-alpha-D-muramoyl-L-alanyl-D-glutamate</name>
        <dbReference type="ChEBI" id="CHEBI:83900"/>
    </ligand>
</feature>
<feature type="short sequence motif" description="Meso-diaminopimelate recognition motif" evidence="2">
    <location>
        <begin position="430"/>
        <end position="433"/>
    </location>
</feature>
<keyword evidence="2" id="KW-0460">Magnesium</keyword>
<evidence type="ECO:0000259" key="4">
    <source>
        <dbReference type="Pfam" id="PF02875"/>
    </source>
</evidence>
<dbReference type="InterPro" id="IPR036565">
    <property type="entry name" value="Mur-like_cat_sf"/>
</dbReference>
<keyword evidence="2" id="KW-0067">ATP-binding</keyword>
<keyword evidence="2 3" id="KW-0961">Cell wall biogenesis/degradation</keyword>
<proteinExistence type="inferred from homology"/>
<reference evidence="6 7" key="1">
    <citation type="journal article" date="2011" name="Int. J. Syst. Evol. Microbiol.">
        <title>Description of Undibacterium oligocarboniphilum sp. nov., isolated from purified water, and Undibacterium pigrum strain CCUG 49012 as the type strain of Undibacterium parvum sp. nov., and emended descriptions of the genus Undibacterium and the species Undibacterium pigrum.</title>
        <authorList>
            <person name="Eder W."/>
            <person name="Wanner G."/>
            <person name="Ludwig W."/>
            <person name="Busse H.J."/>
            <person name="Ziemke-Kageler F."/>
            <person name="Lang E."/>
        </authorList>
    </citation>
    <scope>NUCLEOTIDE SEQUENCE [LARGE SCALE GENOMIC DNA]</scope>
    <source>
        <strain evidence="6 7">DSM 23061</strain>
    </source>
</reference>
<dbReference type="Pfam" id="PF02875">
    <property type="entry name" value="Mur_ligase_C"/>
    <property type="match status" value="1"/>
</dbReference>
<gene>
    <name evidence="2" type="primary">murE</name>
    <name evidence="6" type="ORF">EJN92_12750</name>
</gene>
<dbReference type="NCBIfam" id="TIGR01085">
    <property type="entry name" value="murE"/>
    <property type="match status" value="1"/>
</dbReference>
<protein>
    <recommendedName>
        <fullName evidence="2">UDP-N-acetylmuramoyl-L-alanyl-D-glutamate--2,6-diaminopimelate ligase</fullName>
        <ecNumber evidence="2">6.3.2.13</ecNumber>
    </recommendedName>
    <alternativeName>
        <fullName evidence="2">Meso-A2pm-adding enzyme</fullName>
    </alternativeName>
    <alternativeName>
        <fullName evidence="2">Meso-diaminopimelate-adding enzyme</fullName>
    </alternativeName>
    <alternativeName>
        <fullName evidence="2">UDP-MurNAc-L-Ala-D-Glu:meso-diaminopimelate ligase</fullName>
    </alternativeName>
    <alternativeName>
        <fullName evidence="2">UDP-MurNAc-tripeptide synthetase</fullName>
    </alternativeName>
    <alternativeName>
        <fullName evidence="2">UDP-N-acetylmuramyl-tripeptide synthetase</fullName>
    </alternativeName>
</protein>
<dbReference type="InterPro" id="IPR013221">
    <property type="entry name" value="Mur_ligase_cen"/>
</dbReference>
<dbReference type="HAMAP" id="MF_00208">
    <property type="entry name" value="MurE"/>
    <property type="match status" value="1"/>
</dbReference>
<dbReference type="Gene3D" id="3.40.1190.10">
    <property type="entry name" value="Mur-like, catalytic domain"/>
    <property type="match status" value="1"/>
</dbReference>
<dbReference type="OrthoDB" id="9800958at2"/>
<dbReference type="Pfam" id="PF08245">
    <property type="entry name" value="Mur_ligase_M"/>
    <property type="match status" value="1"/>
</dbReference>
<dbReference type="PANTHER" id="PTHR23135">
    <property type="entry name" value="MUR LIGASE FAMILY MEMBER"/>
    <property type="match status" value="1"/>
</dbReference>
<dbReference type="GO" id="GO:0009252">
    <property type="term" value="P:peptidoglycan biosynthetic process"/>
    <property type="evidence" value="ECO:0007669"/>
    <property type="project" value="UniProtKB-UniRule"/>
</dbReference>
<dbReference type="GO" id="GO:0005737">
    <property type="term" value="C:cytoplasm"/>
    <property type="evidence" value="ECO:0007669"/>
    <property type="project" value="UniProtKB-SubCell"/>
</dbReference>
<keyword evidence="2 3" id="KW-0131">Cell cycle</keyword>
<comment type="PTM">
    <text evidence="2">Carboxylation is probably crucial for Mg(2+) binding and, consequently, for the gamma-phosphate positioning of ATP.</text>
</comment>
<dbReference type="GO" id="GO:0005524">
    <property type="term" value="F:ATP binding"/>
    <property type="evidence" value="ECO:0007669"/>
    <property type="project" value="UniProtKB-UniRule"/>
</dbReference>
<dbReference type="KEGG" id="upv:EJN92_12750"/>
<dbReference type="GO" id="GO:0008360">
    <property type="term" value="P:regulation of cell shape"/>
    <property type="evidence" value="ECO:0007669"/>
    <property type="project" value="UniProtKB-KW"/>
</dbReference>
<keyword evidence="7" id="KW-1185">Reference proteome</keyword>
<dbReference type="NCBIfam" id="NF001126">
    <property type="entry name" value="PRK00139.1-4"/>
    <property type="match status" value="1"/>
</dbReference>
<dbReference type="PANTHER" id="PTHR23135:SF4">
    <property type="entry name" value="UDP-N-ACETYLMURAMOYL-L-ALANYL-D-GLUTAMATE--2,6-DIAMINOPIMELATE LIGASE MURE HOMOLOG, CHLOROPLASTIC"/>
    <property type="match status" value="1"/>
</dbReference>
<dbReference type="InterPro" id="IPR004101">
    <property type="entry name" value="Mur_ligase_C"/>
</dbReference>
<evidence type="ECO:0000313" key="6">
    <source>
        <dbReference type="EMBL" id="AZP12793.1"/>
    </source>
</evidence>
<feature type="modified residue" description="N6-carboxylysine" evidence="2">
    <location>
        <position position="230"/>
    </location>
</feature>
<comment type="catalytic activity">
    <reaction evidence="2">
        <text>UDP-N-acetyl-alpha-D-muramoyl-L-alanyl-D-glutamate + meso-2,6-diaminopimelate + ATP = UDP-N-acetyl-alpha-D-muramoyl-L-alanyl-gamma-D-glutamyl-meso-2,6-diaminopimelate + ADP + phosphate + H(+)</text>
        <dbReference type="Rhea" id="RHEA:23676"/>
        <dbReference type="ChEBI" id="CHEBI:15378"/>
        <dbReference type="ChEBI" id="CHEBI:30616"/>
        <dbReference type="ChEBI" id="CHEBI:43474"/>
        <dbReference type="ChEBI" id="CHEBI:57791"/>
        <dbReference type="ChEBI" id="CHEBI:83900"/>
        <dbReference type="ChEBI" id="CHEBI:83905"/>
        <dbReference type="ChEBI" id="CHEBI:456216"/>
        <dbReference type="EC" id="6.3.2.13"/>
    </reaction>
</comment>
<organism evidence="6 7">
    <name type="scientific">Undibacterium parvum</name>
    <dbReference type="NCBI Taxonomy" id="401471"/>
    <lineage>
        <taxon>Bacteria</taxon>
        <taxon>Pseudomonadati</taxon>
        <taxon>Pseudomonadota</taxon>
        <taxon>Betaproteobacteria</taxon>
        <taxon>Burkholderiales</taxon>
        <taxon>Oxalobacteraceae</taxon>
        <taxon>Undibacterium</taxon>
    </lineage>
</organism>
<keyword evidence="2 3" id="KW-0133">Cell shape</keyword>
<dbReference type="Gene3D" id="3.40.1390.10">
    <property type="entry name" value="MurE/MurF, N-terminal domain"/>
    <property type="match status" value="1"/>
</dbReference>
<dbReference type="InterPro" id="IPR035911">
    <property type="entry name" value="MurE/MurF_N"/>
</dbReference>
<keyword evidence="2 6" id="KW-0436">Ligase</keyword>
<feature type="binding site" evidence="2">
    <location>
        <position position="31"/>
    </location>
    <ligand>
        <name>UDP-N-acetyl-alpha-D-muramoyl-L-alanyl-D-glutamate</name>
        <dbReference type="ChEBI" id="CHEBI:83900"/>
    </ligand>
</feature>